<reference evidence="2 3" key="1">
    <citation type="submission" date="2021-04" db="EMBL/GenBank/DDBJ databases">
        <title>Whole genome sequence of Jiella sp. KSK16Y-1.</title>
        <authorList>
            <person name="Tuo L."/>
        </authorList>
    </citation>
    <scope>NUCLEOTIDE SEQUENCE [LARGE SCALE GENOMIC DNA]</scope>
    <source>
        <strain evidence="2 3">KSK16Y-1</strain>
    </source>
</reference>
<dbReference type="InterPro" id="IPR059206">
    <property type="entry name" value="Sll1717-like"/>
</dbReference>
<evidence type="ECO:0000313" key="2">
    <source>
        <dbReference type="EMBL" id="MBP0615892.1"/>
    </source>
</evidence>
<gene>
    <name evidence="2" type="ORF">J6595_09895</name>
</gene>
<dbReference type="SMART" id="SM00382">
    <property type="entry name" value="AAA"/>
    <property type="match status" value="1"/>
</dbReference>
<dbReference type="Proteomes" id="UP000678276">
    <property type="component" value="Unassembled WGS sequence"/>
</dbReference>
<dbReference type="Gene3D" id="3.40.50.300">
    <property type="entry name" value="P-loop containing nucleotide triphosphate hydrolases"/>
    <property type="match status" value="1"/>
</dbReference>
<name>A0ABS4BH67_9HYPH</name>
<accession>A0ABS4BH67</accession>
<comment type="caution">
    <text evidence="2">The sequence shown here is derived from an EMBL/GenBank/DDBJ whole genome shotgun (WGS) entry which is preliminary data.</text>
</comment>
<protein>
    <recommendedName>
        <fullName evidence="1">AAA+ ATPase domain-containing protein</fullName>
    </recommendedName>
</protein>
<feature type="domain" description="AAA+ ATPase" evidence="1">
    <location>
        <begin position="60"/>
        <end position="284"/>
    </location>
</feature>
<organism evidence="2 3">
    <name type="scientific">Jiella mangrovi</name>
    <dbReference type="NCBI Taxonomy" id="2821407"/>
    <lineage>
        <taxon>Bacteria</taxon>
        <taxon>Pseudomonadati</taxon>
        <taxon>Pseudomonadota</taxon>
        <taxon>Alphaproteobacteria</taxon>
        <taxon>Hyphomicrobiales</taxon>
        <taxon>Aurantimonadaceae</taxon>
        <taxon>Jiella</taxon>
    </lineage>
</organism>
<proteinExistence type="predicted"/>
<sequence length="515" mass="59445">MCLTKGIKAVPTILPTFGEIRIGEPDANAEHFNALRAKENPVFLDAFFSLPSFPFQDFEKGQKFLVYGQKGTGKTTVMRYLENSLKENFTTHFLLFKRTFIEESDLQDISNVPLMLDERSIEKFRHYMHSIKRILLFILIKQSYIDTESTDSEIPPLEKSWIEKLRSSSIGDAIGIGFDSLRSIWSSAGVDTKKITNDALVLNAGRAVKRSNDDLLKFFIKRARRVGLKSCIFVDEIHFAYRSKEALQQDAMLVRDCILAIQTLNDRFSEEAVDVRIYSAVRSEYLEHPIIASADINHSVESIGHGLVWSTYPHNREHPLFQLLFKRFQLSMGSDVKFRDFFGTYFKNMPAEMFLSRTWAKPRDFIRFFKCAKDLYPQKSQLSQSEQNALWRRYSEVSWNELKSAASAFLNPPAIETLETIFKKNIPLIIDKHVKYNQPEFRAVLRPVYNSSKGDHTNFYSEDHFMELMYILGVFGTRRASAHGGDVIQTYHRGNRTFHRDGIVHVHPSILKAFG</sequence>
<dbReference type="EMBL" id="JAGJCF010000005">
    <property type="protein sequence ID" value="MBP0615892.1"/>
    <property type="molecule type" value="Genomic_DNA"/>
</dbReference>
<evidence type="ECO:0000259" key="1">
    <source>
        <dbReference type="SMART" id="SM00382"/>
    </source>
</evidence>
<dbReference type="InterPro" id="IPR027417">
    <property type="entry name" value="P-loop_NTPase"/>
</dbReference>
<keyword evidence="3" id="KW-1185">Reference proteome</keyword>
<dbReference type="InterPro" id="IPR003593">
    <property type="entry name" value="AAA+_ATPase"/>
</dbReference>
<evidence type="ECO:0000313" key="3">
    <source>
        <dbReference type="Proteomes" id="UP000678276"/>
    </source>
</evidence>
<dbReference type="NCBIfam" id="NF047389">
    <property type="entry name" value="ATPase_Sll1717"/>
    <property type="match status" value="1"/>
</dbReference>
<dbReference type="SUPFAM" id="SSF52540">
    <property type="entry name" value="P-loop containing nucleoside triphosphate hydrolases"/>
    <property type="match status" value="1"/>
</dbReference>